<evidence type="ECO:0000313" key="2">
    <source>
        <dbReference type="EMBL" id="EOY52093.1"/>
    </source>
</evidence>
<feature type="region of interest" description="Disordered" evidence="1">
    <location>
        <begin position="43"/>
        <end position="62"/>
    </location>
</feature>
<accession>A0A7U9HEQ3</accession>
<evidence type="ECO:0000313" key="3">
    <source>
        <dbReference type="Proteomes" id="UP000014062"/>
    </source>
</evidence>
<reference evidence="3" key="1">
    <citation type="journal article" date="2013" name="Genome Biol. Evol.">
        <title>The genome sequence of Streptomyces lividans 66 reveals a novel tRNA-dependent peptide biosynthetic system within a metal-related genomic island.</title>
        <authorList>
            <person name="Cruz-Morales P."/>
            <person name="Vijgenboom E."/>
            <person name="Iruegas-Bocardo F."/>
            <person name="Girard G."/>
            <person name="Yanez-Guerra L.A."/>
            <person name="Ramos-Aboites H.E."/>
            <person name="Pernodet J.L."/>
            <person name="Anne J."/>
            <person name="van Wezel G.P."/>
            <person name="Barona-Gomez F."/>
        </authorList>
    </citation>
    <scope>NUCLEOTIDE SEQUENCE [LARGE SCALE GENOMIC DNA]</scope>
    <source>
        <strain evidence="3">1326</strain>
    </source>
</reference>
<sequence>MGLTGHDRQRARRARRRGGRDHERTSIHCSPLEPVAEHRACASHVSSGRIGHDRRVAHMPSH</sequence>
<organism evidence="2 3">
    <name type="scientific">Streptomyces lividans 1326</name>
    <dbReference type="NCBI Taxonomy" id="1200984"/>
    <lineage>
        <taxon>Bacteria</taxon>
        <taxon>Bacillati</taxon>
        <taxon>Actinomycetota</taxon>
        <taxon>Actinomycetes</taxon>
        <taxon>Kitasatosporales</taxon>
        <taxon>Streptomycetaceae</taxon>
        <taxon>Streptomyces</taxon>
    </lineage>
</organism>
<protein>
    <submittedName>
        <fullName evidence="2">Uncharacterized protein</fullName>
    </submittedName>
</protein>
<evidence type="ECO:0000256" key="1">
    <source>
        <dbReference type="SAM" id="MobiDB-lite"/>
    </source>
</evidence>
<gene>
    <name evidence="2" type="ORF">SLI_7389</name>
</gene>
<dbReference type="EMBL" id="CM001889">
    <property type="protein sequence ID" value="EOY52093.1"/>
    <property type="molecule type" value="Genomic_DNA"/>
</dbReference>
<name>A0A7U9HEQ3_STRLI</name>
<feature type="compositionally biased region" description="Basic residues" evidence="1">
    <location>
        <begin position="9"/>
        <end position="19"/>
    </location>
</feature>
<proteinExistence type="predicted"/>
<feature type="region of interest" description="Disordered" evidence="1">
    <location>
        <begin position="1"/>
        <end position="31"/>
    </location>
</feature>
<dbReference type="AlphaFoldDB" id="A0A7U9HEQ3"/>
<dbReference type="Proteomes" id="UP000014062">
    <property type="component" value="Chromosome"/>
</dbReference>